<dbReference type="GO" id="GO:0008641">
    <property type="term" value="F:ubiquitin-like modifier activating enzyme activity"/>
    <property type="evidence" value="ECO:0007669"/>
    <property type="project" value="InterPro"/>
</dbReference>
<dbReference type="Pfam" id="PF14453">
    <property type="entry name" value="ThiS-like"/>
    <property type="match status" value="1"/>
</dbReference>
<reference evidence="3 4" key="1">
    <citation type="submission" date="2016-10" db="EMBL/GenBank/DDBJ databases">
        <authorList>
            <person name="de Groot N.N."/>
        </authorList>
    </citation>
    <scope>NUCLEOTIDE SEQUENCE [LARGE SCALE GENOMIC DNA]</scope>
    <source>
        <strain evidence="3 4">DSM 7343</strain>
    </source>
</reference>
<dbReference type="RefSeq" id="WP_092345946.1">
    <property type="nucleotide sequence ID" value="NZ_FNQN01000003.1"/>
</dbReference>
<evidence type="ECO:0000259" key="2">
    <source>
        <dbReference type="Pfam" id="PF14453"/>
    </source>
</evidence>
<dbReference type="InterPro" id="IPR000594">
    <property type="entry name" value="ThiF_NAD_FAD-bd"/>
</dbReference>
<dbReference type="PANTHER" id="PTHR43267:SF3">
    <property type="entry name" value="THIF PROTEIN"/>
    <property type="match status" value="1"/>
</dbReference>
<dbReference type="GO" id="GO:0016779">
    <property type="term" value="F:nucleotidyltransferase activity"/>
    <property type="evidence" value="ECO:0007669"/>
    <property type="project" value="UniProtKB-KW"/>
</dbReference>
<dbReference type="STRING" id="37625.SAMN05660420_01317"/>
<keyword evidence="3" id="KW-0548">Nucleotidyltransferase</keyword>
<dbReference type="Proteomes" id="UP000199409">
    <property type="component" value="Unassembled WGS sequence"/>
</dbReference>
<evidence type="ECO:0000313" key="3">
    <source>
        <dbReference type="EMBL" id="SEA13053.1"/>
    </source>
</evidence>
<dbReference type="InterPro" id="IPR032726">
    <property type="entry name" value="ThiS-like_dom"/>
</dbReference>
<sequence>MLIYLNEIPQQIESGRQLYSLRDQHKPEADILIVNGHPASSDMELNAGDHIVMISRGVQPSATELEGLMMARHTPGVHQKVKGGHIGIAGVGGLGSLVALALARTGIGQLTIADFDIVEPSNLNRQQYFIDQIGQPKVSALGDSLKRINPAIKINCFEQKVTPENIAEIFATVDILVEAFDGADQKAMLSNQFLCLFPDKILVAASGIAGYGASNSIRTTKISDHFYLCGDGITAAEPGCGLMAPRVGIAANHQANAVLRLLLNKEPE</sequence>
<dbReference type="AlphaFoldDB" id="A0A1H3YNI0"/>
<feature type="domain" description="THIF-type NAD/FAD binding fold" evidence="1">
    <location>
        <begin position="78"/>
        <end position="266"/>
    </location>
</feature>
<name>A0A1H3YNI0_9BACT</name>
<dbReference type="SUPFAM" id="SSF69572">
    <property type="entry name" value="Activating enzymes of the ubiquitin-like proteins"/>
    <property type="match status" value="1"/>
</dbReference>
<protein>
    <submittedName>
        <fullName evidence="3">Sulfur carrier protein ThiS adenylyltransferase</fullName>
    </submittedName>
</protein>
<proteinExistence type="predicted"/>
<dbReference type="OrthoDB" id="9804286at2"/>
<feature type="domain" description="ThiS-like ubiquitin" evidence="2">
    <location>
        <begin position="1"/>
        <end position="57"/>
    </location>
</feature>
<dbReference type="NCBIfam" id="NF006395">
    <property type="entry name" value="PRK08644.1"/>
    <property type="match status" value="1"/>
</dbReference>
<dbReference type="InterPro" id="IPR035985">
    <property type="entry name" value="Ubiquitin-activating_enz"/>
</dbReference>
<keyword evidence="4" id="KW-1185">Reference proteome</keyword>
<gene>
    <name evidence="3" type="ORF">SAMN05660420_01317</name>
</gene>
<dbReference type="GO" id="GO:0061504">
    <property type="term" value="P:cyclic threonylcarbamoyladenosine biosynthetic process"/>
    <property type="evidence" value="ECO:0007669"/>
    <property type="project" value="TreeGrafter"/>
</dbReference>
<accession>A0A1H3YNI0</accession>
<evidence type="ECO:0000313" key="4">
    <source>
        <dbReference type="Proteomes" id="UP000199409"/>
    </source>
</evidence>
<dbReference type="Pfam" id="PF00899">
    <property type="entry name" value="ThiF"/>
    <property type="match status" value="1"/>
</dbReference>
<dbReference type="NCBIfam" id="TIGR02354">
    <property type="entry name" value="thiF_fam2"/>
    <property type="match status" value="1"/>
</dbReference>
<dbReference type="InterPro" id="IPR012729">
    <property type="entry name" value="ThiF_fam2"/>
</dbReference>
<dbReference type="InterPro" id="IPR045886">
    <property type="entry name" value="ThiF/MoeB/HesA"/>
</dbReference>
<evidence type="ECO:0000259" key="1">
    <source>
        <dbReference type="Pfam" id="PF00899"/>
    </source>
</evidence>
<dbReference type="PANTHER" id="PTHR43267">
    <property type="entry name" value="TRNA THREONYLCARBAMOYLADENOSINE DEHYDRATASE"/>
    <property type="match status" value="1"/>
</dbReference>
<dbReference type="Gene3D" id="3.40.50.720">
    <property type="entry name" value="NAD(P)-binding Rossmann-like Domain"/>
    <property type="match status" value="1"/>
</dbReference>
<dbReference type="GO" id="GO:0061503">
    <property type="term" value="F:tRNA threonylcarbamoyladenosine dehydratase"/>
    <property type="evidence" value="ECO:0007669"/>
    <property type="project" value="TreeGrafter"/>
</dbReference>
<dbReference type="EMBL" id="FNQN01000003">
    <property type="protein sequence ID" value="SEA13053.1"/>
    <property type="molecule type" value="Genomic_DNA"/>
</dbReference>
<keyword evidence="3" id="KW-0808">Transferase</keyword>
<organism evidence="3 4">
    <name type="scientific">Desulfuromusa kysingii</name>
    <dbReference type="NCBI Taxonomy" id="37625"/>
    <lineage>
        <taxon>Bacteria</taxon>
        <taxon>Pseudomonadati</taxon>
        <taxon>Thermodesulfobacteriota</taxon>
        <taxon>Desulfuromonadia</taxon>
        <taxon>Desulfuromonadales</taxon>
        <taxon>Geopsychrobacteraceae</taxon>
        <taxon>Desulfuromusa</taxon>
    </lineage>
</organism>